<evidence type="ECO:0000313" key="2">
    <source>
        <dbReference type="EMBL" id="EST46124.1"/>
    </source>
</evidence>
<proteinExistence type="predicted"/>
<dbReference type="OrthoDB" id="409243at2759"/>
<dbReference type="InterPro" id="IPR036259">
    <property type="entry name" value="MFS_trans_sf"/>
</dbReference>
<keyword evidence="1" id="KW-0472">Membrane</keyword>
<dbReference type="SUPFAM" id="SSF103473">
    <property type="entry name" value="MFS general substrate transporter"/>
    <property type="match status" value="1"/>
</dbReference>
<keyword evidence="1" id="KW-0812">Transmembrane</keyword>
<evidence type="ECO:0000313" key="4">
    <source>
        <dbReference type="Proteomes" id="UP000018208"/>
    </source>
</evidence>
<reference evidence="3" key="2">
    <citation type="submission" date="2020-12" db="EMBL/GenBank/DDBJ databases">
        <title>New Spironucleus salmonicida genome in near-complete chromosomes.</title>
        <authorList>
            <person name="Xu F."/>
            <person name="Kurt Z."/>
            <person name="Jimenez-Gonzalez A."/>
            <person name="Astvaldsson A."/>
            <person name="Andersson J.O."/>
            <person name="Svard S.G."/>
        </authorList>
    </citation>
    <scope>NUCLEOTIDE SEQUENCE</scope>
    <source>
        <strain evidence="3">ATCC 50377</strain>
    </source>
</reference>
<accession>V6LZ63</accession>
<feature type="transmembrane region" description="Helical" evidence="1">
    <location>
        <begin position="300"/>
        <end position="318"/>
    </location>
</feature>
<dbReference type="GeneID" id="94298347"/>
<evidence type="ECO:0000313" key="3">
    <source>
        <dbReference type="EMBL" id="KAH0574369.1"/>
    </source>
</evidence>
<keyword evidence="1" id="KW-1133">Transmembrane helix</keyword>
<feature type="transmembrane region" description="Helical" evidence="1">
    <location>
        <begin position="12"/>
        <end position="31"/>
    </location>
</feature>
<gene>
    <name evidence="3" type="ORF">SS50377_24324</name>
    <name evidence="2" type="ORF">SS50377_jh060</name>
</gene>
<keyword evidence="4" id="KW-1185">Reference proteome</keyword>
<name>V6LZ63_9EUKA</name>
<dbReference type="VEuPathDB" id="GiardiaDB:SS50377_24324"/>
<feature type="transmembrane region" description="Helical" evidence="1">
    <location>
        <begin position="76"/>
        <end position="99"/>
    </location>
</feature>
<feature type="transmembrane region" description="Helical" evidence="1">
    <location>
        <begin position="228"/>
        <end position="255"/>
    </location>
</feature>
<feature type="transmembrane region" description="Helical" evidence="1">
    <location>
        <begin position="275"/>
        <end position="295"/>
    </location>
</feature>
<dbReference type="KEGG" id="ssao:94298347"/>
<feature type="transmembrane region" description="Helical" evidence="1">
    <location>
        <begin position="139"/>
        <end position="160"/>
    </location>
</feature>
<reference evidence="2 3" key="1">
    <citation type="journal article" date="2014" name="PLoS Genet.">
        <title>The Genome of Spironucleus salmonicida Highlights a Fish Pathogen Adapted to Fluctuating Environments.</title>
        <authorList>
            <person name="Xu F."/>
            <person name="Jerlstrom-Hultqvist J."/>
            <person name="Einarsson E."/>
            <person name="Astvaldsson A."/>
            <person name="Svard S.G."/>
            <person name="Andersson J.O."/>
        </authorList>
    </citation>
    <scope>NUCLEOTIDE SEQUENCE</scope>
    <source>
        <strain evidence="3">ATCC 50377</strain>
    </source>
</reference>
<dbReference type="RefSeq" id="XP_067765142.1">
    <property type="nucleotide sequence ID" value="XM_067908168.1"/>
</dbReference>
<feature type="transmembrane region" description="Helical" evidence="1">
    <location>
        <begin position="51"/>
        <end position="69"/>
    </location>
</feature>
<feature type="transmembrane region" description="Helical" evidence="1">
    <location>
        <begin position="105"/>
        <end position="127"/>
    </location>
</feature>
<dbReference type="EMBL" id="AUWU02000004">
    <property type="protein sequence ID" value="KAH0574369.1"/>
    <property type="molecule type" value="Genomic_DNA"/>
</dbReference>
<dbReference type="Proteomes" id="UP000018208">
    <property type="component" value="Unassembled WGS sequence"/>
</dbReference>
<evidence type="ECO:0000256" key="1">
    <source>
        <dbReference type="SAM" id="Phobius"/>
    </source>
</evidence>
<dbReference type="EMBL" id="KI546085">
    <property type="protein sequence ID" value="EST46124.1"/>
    <property type="molecule type" value="Genomic_DNA"/>
</dbReference>
<feature type="transmembrane region" description="Helical" evidence="1">
    <location>
        <begin position="166"/>
        <end position="192"/>
    </location>
</feature>
<protein>
    <submittedName>
        <fullName evidence="2">Major facilitator superfamily protein</fullName>
    </submittedName>
</protein>
<dbReference type="AlphaFoldDB" id="V6LZ63"/>
<sequence length="403" mass="45819">MTESLEPRKNLKFILVTIPMFMGYATCFNLQRYLKESAFIESFQFSYPYSFLYMGNLLFRLLHNFFWMFTTPYWRILISLFFMICAELFQILAQILPFSEKSNNVWIAYLTYACGGIGIGTFESNVMSVMSLVSPGARYFAVLGIPVGINIITIGSFFFIEILSPILSNSVTCIIIFGTTIAMCLVASFVLLRYVPHQNFIQTAELRAQTPTSSPMYLWNSFRHYRTWLVQLVPSAVAMMVNMFTVSQFAPGIALYTIASSSTVRFLGADVKADYFRSICGIFTFVGNFASRLLFEKVRFIFPPILCCLNVVGAIFVILGSSELIVLGSFIIMFSDGIIYVQSSKLIKKITEETDWNLSAFSFWLFVGDCGSVIASFTQQSMVKFICGWIQEKSTSWNFCPYY</sequence>
<feature type="transmembrane region" description="Helical" evidence="1">
    <location>
        <begin position="324"/>
        <end position="341"/>
    </location>
</feature>
<organism evidence="2">
    <name type="scientific">Spironucleus salmonicida</name>
    <dbReference type="NCBI Taxonomy" id="348837"/>
    <lineage>
        <taxon>Eukaryota</taxon>
        <taxon>Metamonada</taxon>
        <taxon>Diplomonadida</taxon>
        <taxon>Hexamitidae</taxon>
        <taxon>Hexamitinae</taxon>
        <taxon>Spironucleus</taxon>
    </lineage>
</organism>